<organism evidence="6 7">
    <name type="scientific">Candidatus Methylumidiphilus alinenensis</name>
    <dbReference type="NCBI Taxonomy" id="2202197"/>
    <lineage>
        <taxon>Bacteria</taxon>
        <taxon>Pseudomonadati</taxon>
        <taxon>Pseudomonadota</taxon>
        <taxon>Gammaproteobacteria</taxon>
        <taxon>Methylococcales</taxon>
        <taxon>Candidatus Methylumidiphilus</taxon>
    </lineage>
</organism>
<dbReference type="InterPro" id="IPR050090">
    <property type="entry name" value="Tyrosine_recombinase_XerCD"/>
</dbReference>
<keyword evidence="4" id="KW-0233">DNA recombination</keyword>
<keyword evidence="3" id="KW-0238">DNA-binding</keyword>
<dbReference type="EMBL" id="QJPH01000387">
    <property type="protein sequence ID" value="PZN75363.1"/>
    <property type="molecule type" value="Genomic_DNA"/>
</dbReference>
<dbReference type="GO" id="GO:0003677">
    <property type="term" value="F:DNA binding"/>
    <property type="evidence" value="ECO:0007669"/>
    <property type="project" value="UniProtKB-KW"/>
</dbReference>
<evidence type="ECO:0000313" key="6">
    <source>
        <dbReference type="EMBL" id="PZN75363.1"/>
    </source>
</evidence>
<dbReference type="GO" id="GO:0006310">
    <property type="term" value="P:DNA recombination"/>
    <property type="evidence" value="ECO:0007669"/>
    <property type="project" value="UniProtKB-KW"/>
</dbReference>
<name>A0A2W4QVD0_9GAMM</name>
<comment type="caution">
    <text evidence="6">The sequence shown here is derived from an EMBL/GenBank/DDBJ whole genome shotgun (WGS) entry which is preliminary data.</text>
</comment>
<sequence length="375" mass="42794">MGRKKIPGLIKRGECWHIDKIIGGKRVCESTGTSDLEEAERYLARRIEEIRKVKVYGHREYHTFTEAATKFLKESDKRSLDRDAVTLKLLVPYIGNLSLNQVHMGTLEPFISARKQQGTKNGTINRDLAVIRRILNLAARLWRNENGSTWIENAPLLQMLSTKDARKPYPLSWEEQDLLFPLLPEHIRKMALFKVNTGTREKEVSCLRWEWEIEVPELNTSVFLVPGEIVKNGDDRLIVLNQVALAVVEEQRGKHPEFVFTYKGEKLAKLHTSAWNRARAKAAEAYEDTTGKPCPDGFRNLRVHDLKHTFGRRLRSAGVSFEDRQDLLGHKNGKITSHYSAAEVENLIEASNKVCVTDSRKTPAGCFIRRTLGAK</sequence>
<evidence type="ECO:0000313" key="7">
    <source>
        <dbReference type="Proteomes" id="UP000249396"/>
    </source>
</evidence>
<protein>
    <submittedName>
        <fullName evidence="6">Integrase</fullName>
    </submittedName>
</protein>
<dbReference type="PANTHER" id="PTHR30349">
    <property type="entry name" value="PHAGE INTEGRASE-RELATED"/>
    <property type="match status" value="1"/>
</dbReference>
<evidence type="ECO:0000256" key="3">
    <source>
        <dbReference type="ARBA" id="ARBA00023125"/>
    </source>
</evidence>
<dbReference type="InterPro" id="IPR002104">
    <property type="entry name" value="Integrase_catalytic"/>
</dbReference>
<dbReference type="Pfam" id="PF00589">
    <property type="entry name" value="Phage_integrase"/>
    <property type="match status" value="1"/>
</dbReference>
<dbReference type="Gene3D" id="1.10.443.10">
    <property type="entry name" value="Intergrase catalytic core"/>
    <property type="match status" value="1"/>
</dbReference>
<dbReference type="AlphaFoldDB" id="A0A2W4QVD0"/>
<comment type="similarity">
    <text evidence="1">Belongs to the 'phage' integrase family.</text>
</comment>
<proteinExistence type="inferred from homology"/>
<evidence type="ECO:0000256" key="4">
    <source>
        <dbReference type="ARBA" id="ARBA00023172"/>
    </source>
</evidence>
<dbReference type="PANTHER" id="PTHR30349:SF64">
    <property type="entry name" value="PROPHAGE INTEGRASE INTD-RELATED"/>
    <property type="match status" value="1"/>
</dbReference>
<evidence type="ECO:0000256" key="1">
    <source>
        <dbReference type="ARBA" id="ARBA00008857"/>
    </source>
</evidence>
<dbReference type="SUPFAM" id="SSF56349">
    <property type="entry name" value="DNA breaking-rejoining enzymes"/>
    <property type="match status" value="1"/>
</dbReference>
<dbReference type="InterPro" id="IPR013762">
    <property type="entry name" value="Integrase-like_cat_sf"/>
</dbReference>
<evidence type="ECO:0000256" key="2">
    <source>
        <dbReference type="ARBA" id="ARBA00022908"/>
    </source>
</evidence>
<dbReference type="InterPro" id="IPR011010">
    <property type="entry name" value="DNA_brk_join_enz"/>
</dbReference>
<evidence type="ECO:0000259" key="5">
    <source>
        <dbReference type="PROSITE" id="PS51898"/>
    </source>
</evidence>
<feature type="domain" description="Tyr recombinase" evidence="5">
    <location>
        <begin position="166"/>
        <end position="352"/>
    </location>
</feature>
<keyword evidence="2" id="KW-0229">DNA integration</keyword>
<accession>A0A2W4QVD0</accession>
<dbReference type="GO" id="GO:0015074">
    <property type="term" value="P:DNA integration"/>
    <property type="evidence" value="ECO:0007669"/>
    <property type="project" value="UniProtKB-KW"/>
</dbReference>
<reference evidence="6 7" key="1">
    <citation type="journal article" date="2018" name="Aquat. Microb. Ecol.">
        <title>Gammaproteobacterial methanotrophs dominate.</title>
        <authorList>
            <person name="Rissanen A.J."/>
            <person name="Saarenheimo J."/>
            <person name="Tiirola M."/>
            <person name="Peura S."/>
            <person name="Aalto S.L."/>
            <person name="Karvinen A."/>
            <person name="Nykanen H."/>
        </authorList>
    </citation>
    <scope>NUCLEOTIDE SEQUENCE [LARGE SCALE GENOMIC DNA]</scope>
    <source>
        <strain evidence="6">AMbin10</strain>
    </source>
</reference>
<dbReference type="Proteomes" id="UP000249396">
    <property type="component" value="Unassembled WGS sequence"/>
</dbReference>
<dbReference type="Gene3D" id="1.10.150.130">
    <property type="match status" value="1"/>
</dbReference>
<dbReference type="PROSITE" id="PS51898">
    <property type="entry name" value="TYR_RECOMBINASE"/>
    <property type="match status" value="1"/>
</dbReference>
<dbReference type="InterPro" id="IPR010998">
    <property type="entry name" value="Integrase_recombinase_N"/>
</dbReference>
<gene>
    <name evidence="6" type="ORF">DM484_18895</name>
</gene>